<dbReference type="PANTHER" id="PTHR48182">
    <property type="entry name" value="PROTEIN SERAC1"/>
    <property type="match status" value="1"/>
</dbReference>
<keyword evidence="4" id="KW-0472">Membrane</keyword>
<evidence type="ECO:0000313" key="5">
    <source>
        <dbReference type="EMBL" id="CAA6825523.1"/>
    </source>
</evidence>
<evidence type="ECO:0000256" key="1">
    <source>
        <dbReference type="ARBA" id="ARBA00004240"/>
    </source>
</evidence>
<accession>A0A6S6U9V1</accession>
<dbReference type="AlphaFoldDB" id="A0A6S6U9V1"/>
<dbReference type="PANTHER" id="PTHR48182:SF2">
    <property type="entry name" value="PROTEIN SERAC1"/>
    <property type="match status" value="1"/>
</dbReference>
<dbReference type="InterPro" id="IPR029058">
    <property type="entry name" value="AB_hydrolase_fold"/>
</dbReference>
<gene>
    <name evidence="5" type="ORF">HELGO_WM25767</name>
</gene>
<sequence length="489" mass="57171">MHGLGGSKETWGEFPKLIENDEAFRDFDFSIYEYPSSIVSVKDIVSPFSKLLSIFIPPSNLPSIQEIAEGLRSELRIRYAEYEEIYLVTHSMGGLVARKYLIDALKDDATTLRIKKLLLYAVPNNGSDWAELSRLYEHKQIKQLAKKSDFMTLLNKENRFYKLEEHLDVLYVVGLQDAVVDEHSALGYWGNTQYESLHKGHMDIVKPKDKNDLSYLLFRKFMGNENLSVTKSNEAKKTEKLKETPFLKNIQTILTSKRLITLFSQDYKEIRSEQELLKQKMQAMFKENFHHLRIPRVKNNEAKYFELLAKDCAFDASVRSVDAWHREVSTKLSQKPHEKLFFYITDIEHGDEVQNRNFAELIRSLQSEFGNFYAIFVGKRKLASLVYGKDAKLSPLKDIAQKMFFEELEDNMNMQDIRQVLLDLKANGENVCAFLDDEVQVTWDYYSTSVLNTLFWRNLMVNVNDYYQWRDEMTKELAREIFGCDEDVV</sequence>
<dbReference type="GO" id="GO:0016020">
    <property type="term" value="C:membrane"/>
    <property type="evidence" value="ECO:0007669"/>
    <property type="project" value="UniProtKB-SubCell"/>
</dbReference>
<dbReference type="SUPFAM" id="SSF53474">
    <property type="entry name" value="alpha/beta-Hydrolases"/>
    <property type="match status" value="1"/>
</dbReference>
<comment type="subcellular location">
    <subcellularLocation>
        <location evidence="1">Endoplasmic reticulum</location>
    </subcellularLocation>
    <subcellularLocation>
        <location evidence="2">Membrane</location>
    </subcellularLocation>
</comment>
<organism evidence="5">
    <name type="scientific">uncultured Sulfurovum sp</name>
    <dbReference type="NCBI Taxonomy" id="269237"/>
    <lineage>
        <taxon>Bacteria</taxon>
        <taxon>Pseudomonadati</taxon>
        <taxon>Campylobacterota</taxon>
        <taxon>Epsilonproteobacteria</taxon>
        <taxon>Campylobacterales</taxon>
        <taxon>Sulfurovaceae</taxon>
        <taxon>Sulfurovum</taxon>
        <taxon>environmental samples</taxon>
    </lineage>
</organism>
<protein>
    <recommendedName>
        <fullName evidence="6">DUF676 domain-containing protein</fullName>
    </recommendedName>
</protein>
<name>A0A6S6U9V1_9BACT</name>
<reference evidence="5" key="1">
    <citation type="submission" date="2020-01" db="EMBL/GenBank/DDBJ databases">
        <authorList>
            <person name="Meier V. D."/>
            <person name="Meier V D."/>
        </authorList>
    </citation>
    <scope>NUCLEOTIDE SEQUENCE</scope>
    <source>
        <strain evidence="5">HLG_WM_MAG_03</strain>
    </source>
</reference>
<dbReference type="InterPro" id="IPR052374">
    <property type="entry name" value="SERAC1"/>
</dbReference>
<dbReference type="EMBL" id="CACVAR010000391">
    <property type="protein sequence ID" value="CAA6825523.1"/>
    <property type="molecule type" value="Genomic_DNA"/>
</dbReference>
<evidence type="ECO:0008006" key="6">
    <source>
        <dbReference type="Google" id="ProtNLM"/>
    </source>
</evidence>
<dbReference type="Gene3D" id="3.40.50.1820">
    <property type="entry name" value="alpha/beta hydrolase"/>
    <property type="match status" value="1"/>
</dbReference>
<keyword evidence="3" id="KW-0256">Endoplasmic reticulum</keyword>
<evidence type="ECO:0000256" key="2">
    <source>
        <dbReference type="ARBA" id="ARBA00004370"/>
    </source>
</evidence>
<evidence type="ECO:0000256" key="3">
    <source>
        <dbReference type="ARBA" id="ARBA00022824"/>
    </source>
</evidence>
<evidence type="ECO:0000256" key="4">
    <source>
        <dbReference type="ARBA" id="ARBA00023136"/>
    </source>
</evidence>
<proteinExistence type="predicted"/>